<evidence type="ECO:0000313" key="1">
    <source>
        <dbReference type="EMBL" id="EBX5032266.1"/>
    </source>
</evidence>
<dbReference type="EMBL" id="DAAHOK010000034">
    <property type="protein sequence ID" value="HAB6820635.1"/>
    <property type="molecule type" value="Genomic_DNA"/>
</dbReference>
<protein>
    <submittedName>
        <fullName evidence="1">Uncharacterized protein</fullName>
    </submittedName>
</protein>
<gene>
    <name evidence="1" type="ORF">DSG41_24815</name>
    <name evidence="2" type="ORF">GYJ24_22550</name>
</gene>
<sequence>PLTLFVIRGYIPGMPAKSGVGIGVPDRNRDRHTPRACFLLSYARAHLNYGGLCGGTERCAGWFPGYANPAQFTTRRLASSVVSYLETTLGRHYDNSNLCRNSFPDYP</sequence>
<reference evidence="2" key="1">
    <citation type="journal article" date="2018" name="Genome Biol.">
        <title>SKESA: strategic k-mer extension for scrupulous assemblies.</title>
        <authorList>
            <person name="Souvorov A."/>
            <person name="Agarwala R."/>
            <person name="Lipman D.J."/>
        </authorList>
    </citation>
    <scope>NUCLEOTIDE SEQUENCE</scope>
    <source>
        <strain evidence="2">SSI_AA401</strain>
    </source>
</reference>
<evidence type="ECO:0000313" key="2">
    <source>
        <dbReference type="EMBL" id="HAB6820635.1"/>
    </source>
</evidence>
<accession>A0A5W6KU79</accession>
<dbReference type="AlphaFoldDB" id="A0A5W6KU79"/>
<feature type="non-terminal residue" evidence="1">
    <location>
        <position position="1"/>
    </location>
</feature>
<reference evidence="2" key="3">
    <citation type="submission" date="2019-08" db="EMBL/GenBank/DDBJ databases">
        <authorList>
            <consortium name="NCBI Pathogen Detection Project"/>
        </authorList>
    </citation>
    <scope>NUCLEOTIDE SEQUENCE</scope>
    <source>
        <strain evidence="2">SSI_AA401</strain>
    </source>
</reference>
<dbReference type="EMBL" id="AAHLLT010000103">
    <property type="protein sequence ID" value="EBX5032266.1"/>
    <property type="molecule type" value="Genomic_DNA"/>
</dbReference>
<organism evidence="1">
    <name type="scientific">Salmonella typhimurium</name>
    <dbReference type="NCBI Taxonomy" id="90371"/>
    <lineage>
        <taxon>Bacteria</taxon>
        <taxon>Pseudomonadati</taxon>
        <taxon>Pseudomonadota</taxon>
        <taxon>Gammaproteobacteria</taxon>
        <taxon>Enterobacterales</taxon>
        <taxon>Enterobacteriaceae</taxon>
        <taxon>Salmonella</taxon>
    </lineage>
</organism>
<proteinExistence type="predicted"/>
<reference evidence="1" key="2">
    <citation type="submission" date="2018-07" db="EMBL/GenBank/DDBJ databases">
        <authorList>
            <person name="Ashton P.M."/>
            <person name="Dallman T."/>
            <person name="Nair S."/>
            <person name="De Pinna E."/>
            <person name="Peters T."/>
            <person name="Grant K."/>
        </authorList>
    </citation>
    <scope>NUCLEOTIDE SEQUENCE</scope>
    <source>
        <strain evidence="1">157366</strain>
    </source>
</reference>
<name>A0A5W6KU79_SALTM</name>
<comment type="caution">
    <text evidence="1">The sequence shown here is derived from an EMBL/GenBank/DDBJ whole genome shotgun (WGS) entry which is preliminary data.</text>
</comment>